<comment type="caution">
    <text evidence="1">The sequence shown here is derived from an EMBL/GenBank/DDBJ whole genome shotgun (WGS) entry which is preliminary data.</text>
</comment>
<protein>
    <submittedName>
        <fullName evidence="1">Uncharacterized protein</fullName>
    </submittedName>
</protein>
<keyword evidence="2" id="KW-1185">Reference proteome</keyword>
<dbReference type="Proteomes" id="UP000703269">
    <property type="component" value="Unassembled WGS sequence"/>
</dbReference>
<proteinExistence type="predicted"/>
<dbReference type="AlphaFoldDB" id="A0A9P3G268"/>
<name>A0A9P3G268_9APHY</name>
<gene>
    <name evidence="1" type="ORF">PsYK624_026200</name>
</gene>
<reference evidence="1 2" key="1">
    <citation type="submission" date="2021-08" db="EMBL/GenBank/DDBJ databases">
        <title>Draft Genome Sequence of Phanerochaete sordida strain YK-624.</title>
        <authorList>
            <person name="Mori T."/>
            <person name="Dohra H."/>
            <person name="Suzuki T."/>
            <person name="Kawagishi H."/>
            <person name="Hirai H."/>
        </authorList>
    </citation>
    <scope>NUCLEOTIDE SEQUENCE [LARGE SCALE GENOMIC DNA]</scope>
    <source>
        <strain evidence="1 2">YK-624</strain>
    </source>
</reference>
<evidence type="ECO:0000313" key="1">
    <source>
        <dbReference type="EMBL" id="GJE86540.1"/>
    </source>
</evidence>
<evidence type="ECO:0000313" key="2">
    <source>
        <dbReference type="Proteomes" id="UP000703269"/>
    </source>
</evidence>
<accession>A0A9P3G268</accession>
<dbReference type="EMBL" id="BPQB01000004">
    <property type="protein sequence ID" value="GJE86540.1"/>
    <property type="molecule type" value="Genomic_DNA"/>
</dbReference>
<sequence length="225" mass="25180">MHDYASCAVLRTAGSRSGTLRAKTICSRIQVSWTLRRVKRRVAGELWSRPASLSESLRRPDINRWGYRLCCGARRTKMKHFPRRTRHNACGVGTAAHWPMLGTRPTQIIVDVLLFAILHHGTLASRRPSSLNPTAENHLAERAQLSRVAPLGRGQHVRLLKMKSMFYITPWTAGNAPAVVARATCFITTTSRSRGLAVMTRYRTDTFGASHPTPDLRQNALDSRA</sequence>
<organism evidence="1 2">
    <name type="scientific">Phanerochaete sordida</name>
    <dbReference type="NCBI Taxonomy" id="48140"/>
    <lineage>
        <taxon>Eukaryota</taxon>
        <taxon>Fungi</taxon>
        <taxon>Dikarya</taxon>
        <taxon>Basidiomycota</taxon>
        <taxon>Agaricomycotina</taxon>
        <taxon>Agaricomycetes</taxon>
        <taxon>Polyporales</taxon>
        <taxon>Phanerochaetaceae</taxon>
        <taxon>Phanerochaete</taxon>
    </lineage>
</organism>